<dbReference type="NCBIfam" id="TIGR01686">
    <property type="entry name" value="FkbH"/>
    <property type="match status" value="1"/>
</dbReference>
<dbReference type="RefSeq" id="WP_310270833.1">
    <property type="nucleotide sequence ID" value="NZ_JAVDXU010000004.1"/>
</dbReference>
<dbReference type="Proteomes" id="UP001180453">
    <property type="component" value="Unassembled WGS sequence"/>
</dbReference>
<dbReference type="SUPFAM" id="SSF56784">
    <property type="entry name" value="HAD-like"/>
    <property type="match status" value="1"/>
</dbReference>
<gene>
    <name evidence="1" type="ORF">J2X20_004857</name>
</gene>
<accession>A0ABU1YTI8</accession>
<name>A0ABU1YTI8_ROSSA</name>
<comment type="caution">
    <text evidence="1">The sequence shown here is derived from an EMBL/GenBank/DDBJ whole genome shotgun (WGS) entry which is preliminary data.</text>
</comment>
<dbReference type="InterPro" id="IPR010037">
    <property type="entry name" value="FkbH_domain"/>
</dbReference>
<sequence>MSASPALEHSLRRMAAQETLFAPRPNRLQLLGLSLDKATGPARRINIWRNHAIETLLTLAQPYLDWADLALEPWLSGYDDSLSFAEHAPAELELLWLDASRLPADAGWLNGRIAALRAMSRAPILVLATASVVASGPDVQSADLAAVCEAAGVPLLDARLAKVAGSPLSAAAQSVIARELACRWLPALLLPPVKAVAVDLDHTLYAGVLGEDGPDGVQLTPGHAELQGQIKALRERGIFIALVSRNEQADVKALFETRADFPLRWDDFSVTEVSWGDKAEALQRVAQALNIDVSAVAFVDDNPGELAQVASRLPTLRSVFAHADAALTARVLAHLPALWRWRVSAEDAKRVDDQRANAQRAELASVHPEAYFESLGVKLRFSLNDASRLARMAEMSGKTNQFNLALARLGEADYAARLADPAGSVVTIELADRFSDSGVIGLLAARQGSEGITVDELLISCRAMGRRLEDSIVIGALQCLPAASVRFVVTEGPRNQPARQWLGETTEWPADRVQSFTPPDGVQIERVLP</sequence>
<evidence type="ECO:0000313" key="1">
    <source>
        <dbReference type="EMBL" id="MDR7272183.1"/>
    </source>
</evidence>
<dbReference type="InterPro" id="IPR023214">
    <property type="entry name" value="HAD_sf"/>
</dbReference>
<evidence type="ECO:0000313" key="2">
    <source>
        <dbReference type="Proteomes" id="UP001180453"/>
    </source>
</evidence>
<reference evidence="1 2" key="1">
    <citation type="submission" date="2023-07" db="EMBL/GenBank/DDBJ databases">
        <title>Sorghum-associated microbial communities from plants grown in Nebraska, USA.</title>
        <authorList>
            <person name="Schachtman D."/>
        </authorList>
    </citation>
    <scope>NUCLEOTIDE SEQUENCE [LARGE SCALE GENOMIC DNA]</scope>
    <source>
        <strain evidence="1 2">BE314</strain>
    </source>
</reference>
<dbReference type="InterPro" id="IPR036412">
    <property type="entry name" value="HAD-like_sf"/>
</dbReference>
<organism evidence="1 2">
    <name type="scientific">Roseateles saccharophilus</name>
    <name type="common">Pseudomonas saccharophila</name>
    <dbReference type="NCBI Taxonomy" id="304"/>
    <lineage>
        <taxon>Bacteria</taxon>
        <taxon>Pseudomonadati</taxon>
        <taxon>Pseudomonadota</taxon>
        <taxon>Betaproteobacteria</taxon>
        <taxon>Burkholderiales</taxon>
        <taxon>Sphaerotilaceae</taxon>
        <taxon>Roseateles</taxon>
    </lineage>
</organism>
<dbReference type="EMBL" id="JAVDXU010000004">
    <property type="protein sequence ID" value="MDR7272183.1"/>
    <property type="molecule type" value="Genomic_DNA"/>
</dbReference>
<dbReference type="Gene3D" id="3.40.50.1000">
    <property type="entry name" value="HAD superfamily/HAD-like"/>
    <property type="match status" value="1"/>
</dbReference>
<dbReference type="NCBIfam" id="TIGR01681">
    <property type="entry name" value="HAD-SF-IIIC"/>
    <property type="match status" value="1"/>
</dbReference>
<proteinExistence type="predicted"/>
<protein>
    <submittedName>
        <fullName evidence="1">FkbH-like protein</fullName>
    </submittedName>
</protein>
<keyword evidence="2" id="KW-1185">Reference proteome</keyword>
<dbReference type="InterPro" id="IPR010033">
    <property type="entry name" value="HAD_SF_ppase_IIIC"/>
</dbReference>